<dbReference type="AlphaFoldDB" id="A0A7J9P2H3"/>
<dbReference type="Proteomes" id="UP000558015">
    <property type="component" value="Unassembled WGS sequence"/>
</dbReference>
<feature type="transmembrane region" description="Helical" evidence="1">
    <location>
        <begin position="63"/>
        <end position="83"/>
    </location>
</feature>
<comment type="caution">
    <text evidence="2">The sequence shown here is derived from an EMBL/GenBank/DDBJ whole genome shotgun (WGS) entry which is preliminary data.</text>
</comment>
<feature type="transmembrane region" description="Helical" evidence="1">
    <location>
        <begin position="37"/>
        <end position="57"/>
    </location>
</feature>
<name>A0A7J9P2H3_METMI</name>
<dbReference type="RefSeq" id="WP_181492773.1">
    <property type="nucleotide sequence ID" value="NZ_JACDUN010000001.1"/>
</dbReference>
<dbReference type="EMBL" id="JACDUN010000001">
    <property type="protein sequence ID" value="MBA2857401.1"/>
    <property type="molecule type" value="Genomic_DNA"/>
</dbReference>
<organism evidence="2 3">
    <name type="scientific">Methanococcus maripaludis</name>
    <name type="common">Methanococcus deltae</name>
    <dbReference type="NCBI Taxonomy" id="39152"/>
    <lineage>
        <taxon>Archaea</taxon>
        <taxon>Methanobacteriati</taxon>
        <taxon>Methanobacteriota</taxon>
        <taxon>Methanomada group</taxon>
        <taxon>Methanococci</taxon>
        <taxon>Methanococcales</taxon>
        <taxon>Methanococcaceae</taxon>
        <taxon>Methanococcus</taxon>
    </lineage>
</organism>
<protein>
    <submittedName>
        <fullName evidence="2">Energy-converting hydrogenase B subunit J</fullName>
    </submittedName>
</protein>
<evidence type="ECO:0000313" key="2">
    <source>
        <dbReference type="EMBL" id="MBA2857401.1"/>
    </source>
</evidence>
<proteinExistence type="predicted"/>
<keyword evidence="1" id="KW-1133">Transmembrane helix</keyword>
<sequence length="86" mass="9382">MYNFALNQIMILNLNFVAIIGVLVGLLLGLKIENKNNVILWLLGALIISYLMGPTPYYESIPFSHIFFSGIVGILIGSGIKGISGR</sequence>
<gene>
    <name evidence="2" type="ORF">HNP93_000102</name>
</gene>
<evidence type="ECO:0000313" key="3">
    <source>
        <dbReference type="Proteomes" id="UP000558015"/>
    </source>
</evidence>
<keyword evidence="1" id="KW-0472">Membrane</keyword>
<feature type="transmembrane region" description="Helical" evidence="1">
    <location>
        <begin position="6"/>
        <end position="30"/>
    </location>
</feature>
<accession>A0A7J9P2H3</accession>
<reference evidence="2 3" key="1">
    <citation type="submission" date="2020-07" db="EMBL/GenBank/DDBJ databases">
        <title>Genomic Encyclopedia of Type Strains, Phase IV (KMG-V): Genome sequencing to study the core and pangenomes of soil and plant-associated prokaryotes.</title>
        <authorList>
            <person name="Whitman W."/>
        </authorList>
    </citation>
    <scope>NUCLEOTIDE SEQUENCE [LARGE SCALE GENOMIC DNA]</scope>
    <source>
        <strain evidence="2 3">C12</strain>
    </source>
</reference>
<evidence type="ECO:0000256" key="1">
    <source>
        <dbReference type="SAM" id="Phobius"/>
    </source>
</evidence>
<keyword evidence="1" id="KW-0812">Transmembrane</keyword>